<dbReference type="RefSeq" id="WP_106667391.1">
    <property type="nucleotide sequence ID" value="NZ_PGGM01000019.1"/>
</dbReference>
<dbReference type="OrthoDB" id="9804872at2"/>
<comment type="caution">
    <text evidence="2">The sequence shown here is derived from an EMBL/GenBank/DDBJ whole genome shotgun (WGS) entry which is preliminary data.</text>
</comment>
<dbReference type="EMBL" id="PGGM01000019">
    <property type="protein sequence ID" value="PSH57482.1"/>
    <property type="molecule type" value="Genomic_DNA"/>
</dbReference>
<dbReference type="Proteomes" id="UP000241764">
    <property type="component" value="Unassembled WGS sequence"/>
</dbReference>
<accession>A0A2P7ATD5</accession>
<protein>
    <submittedName>
        <fullName evidence="2">Transglutaminase</fullName>
    </submittedName>
</protein>
<dbReference type="PANTHER" id="PTHR38339:SF1">
    <property type="entry name" value="TRANSGLUTAMINASE-LIKE DOMAIN-CONTAINING PROTEIN"/>
    <property type="match status" value="1"/>
</dbReference>
<dbReference type="SUPFAM" id="SSF54001">
    <property type="entry name" value="Cysteine proteinases"/>
    <property type="match status" value="1"/>
</dbReference>
<sequence length="366" mass="39514">MLDRREFLKAGTAASVIAAMPGKVFADPAFAPRPGAWRTFEITTRIELSGTEGSGRAWVPLPGFSASDWNRSETSTVTTNAASARVMHGAPDDADMLLVEWKAGRGAPAVEIISHVATRDRAMDLSRPGSPTPLMSAERARYLAGSRFVPVDGIVEETSNRIVGRITNEVEKARLLYEWVVANTYRNPATRGCGSGDVAAMLRSGDLGGKCADLNALYVGLARAAGLPARDIYGLRVAPSNFGYKSLGANNEIVTKAQHCRAEVYLSDFGWVPVDPADVRKMMLEEVKSGLGADDPKVVAARETLFGAWEGNWIAYNDARDVTLPNSSGPALAFLMYPQAEVASVRLDCLEPDAFKYSIRSREITI</sequence>
<dbReference type="InterPro" id="IPR006311">
    <property type="entry name" value="TAT_signal"/>
</dbReference>
<dbReference type="Gene3D" id="3.10.620.30">
    <property type="match status" value="1"/>
</dbReference>
<dbReference type="PROSITE" id="PS51318">
    <property type="entry name" value="TAT"/>
    <property type="match status" value="1"/>
</dbReference>
<evidence type="ECO:0000259" key="1">
    <source>
        <dbReference type="SMART" id="SM00460"/>
    </source>
</evidence>
<dbReference type="AlphaFoldDB" id="A0A2P7ATD5"/>
<dbReference type="InterPro" id="IPR002931">
    <property type="entry name" value="Transglutaminase-like"/>
</dbReference>
<feature type="domain" description="Transglutaminase-like" evidence="1">
    <location>
        <begin position="203"/>
        <end position="278"/>
    </location>
</feature>
<evidence type="ECO:0000313" key="2">
    <source>
        <dbReference type="EMBL" id="PSH57482.1"/>
    </source>
</evidence>
<dbReference type="PANTHER" id="PTHR38339">
    <property type="entry name" value="TRANSGLUTAMINASE DOMAIN PROTEIN"/>
    <property type="match status" value="1"/>
</dbReference>
<proteinExistence type="predicted"/>
<dbReference type="Pfam" id="PF01841">
    <property type="entry name" value="Transglut_core"/>
    <property type="match status" value="1"/>
</dbReference>
<keyword evidence="3" id="KW-1185">Reference proteome</keyword>
<dbReference type="InterPro" id="IPR038765">
    <property type="entry name" value="Papain-like_cys_pep_sf"/>
</dbReference>
<name>A0A2P7ATD5_9HYPH</name>
<dbReference type="SMART" id="SM00460">
    <property type="entry name" value="TGc"/>
    <property type="match status" value="1"/>
</dbReference>
<reference evidence="3" key="1">
    <citation type="submission" date="2017-11" db="EMBL/GenBank/DDBJ databases">
        <authorList>
            <person name="Kuznetsova I."/>
            <person name="Sazanova A."/>
            <person name="Chirak E."/>
            <person name="Safronova V."/>
            <person name="Willems A."/>
        </authorList>
    </citation>
    <scope>NUCLEOTIDE SEQUENCE [LARGE SCALE GENOMIC DNA]</scope>
    <source>
        <strain evidence="3">CCBAU 03422</strain>
    </source>
</reference>
<evidence type="ECO:0000313" key="3">
    <source>
        <dbReference type="Proteomes" id="UP000241764"/>
    </source>
</evidence>
<gene>
    <name evidence="2" type="ORF">CU103_28425</name>
</gene>
<organism evidence="2 3">
    <name type="scientific">Phyllobacterium sophorae</name>
    <dbReference type="NCBI Taxonomy" id="1520277"/>
    <lineage>
        <taxon>Bacteria</taxon>
        <taxon>Pseudomonadati</taxon>
        <taxon>Pseudomonadota</taxon>
        <taxon>Alphaproteobacteria</taxon>
        <taxon>Hyphomicrobiales</taxon>
        <taxon>Phyllobacteriaceae</taxon>
        <taxon>Phyllobacterium</taxon>
    </lineage>
</organism>